<reference evidence="1" key="1">
    <citation type="submission" date="2018-02" db="EMBL/GenBank/DDBJ databases">
        <title>Rhizophora mucronata_Transcriptome.</title>
        <authorList>
            <person name="Meera S.P."/>
            <person name="Sreeshan A."/>
            <person name="Augustine A."/>
        </authorList>
    </citation>
    <scope>NUCLEOTIDE SEQUENCE</scope>
    <source>
        <tissue evidence="1">Leaf</tissue>
    </source>
</reference>
<proteinExistence type="predicted"/>
<sequence>MTSRWDDTEIKLIVRGFPLVSSHNLSKSIAKGDEISLAL</sequence>
<dbReference type="EMBL" id="GGEC01083898">
    <property type="protein sequence ID" value="MBX64382.1"/>
    <property type="molecule type" value="Transcribed_RNA"/>
</dbReference>
<organism evidence="1">
    <name type="scientific">Rhizophora mucronata</name>
    <name type="common">Asiatic mangrove</name>
    <dbReference type="NCBI Taxonomy" id="61149"/>
    <lineage>
        <taxon>Eukaryota</taxon>
        <taxon>Viridiplantae</taxon>
        <taxon>Streptophyta</taxon>
        <taxon>Embryophyta</taxon>
        <taxon>Tracheophyta</taxon>
        <taxon>Spermatophyta</taxon>
        <taxon>Magnoliopsida</taxon>
        <taxon>eudicotyledons</taxon>
        <taxon>Gunneridae</taxon>
        <taxon>Pentapetalae</taxon>
        <taxon>rosids</taxon>
        <taxon>fabids</taxon>
        <taxon>Malpighiales</taxon>
        <taxon>Rhizophoraceae</taxon>
        <taxon>Rhizophora</taxon>
    </lineage>
</organism>
<protein>
    <submittedName>
        <fullName evidence="1">Uncharacterized protein</fullName>
    </submittedName>
</protein>
<accession>A0A2P2QBL3</accession>
<name>A0A2P2QBL3_RHIMU</name>
<dbReference type="AlphaFoldDB" id="A0A2P2QBL3"/>
<evidence type="ECO:0000313" key="1">
    <source>
        <dbReference type="EMBL" id="MBX64382.1"/>
    </source>
</evidence>